<sequence>MSKKLVAYFSASGITAKVAENLADSIGANLFEIRPEVIYTSADLDWTNKKSRSSLEMSDPTSRPAIAKKRDNMDEYDTIFVEFPIWWYIAPTIVNAFLESYDLTGKTIIPFATSGGSGMGKTNEALKPSCTGATLLEGKVWKSTAKKEELSVWADSLACR</sequence>
<dbReference type="Proteomes" id="UP000620327">
    <property type="component" value="Unassembled WGS sequence"/>
</dbReference>
<proteinExistence type="predicted"/>
<dbReference type="InterPro" id="IPR008254">
    <property type="entry name" value="Flavodoxin/NO_synth"/>
</dbReference>
<dbReference type="RefSeq" id="WP_187016144.1">
    <property type="nucleotide sequence ID" value="NZ_JACOQI010000026.1"/>
</dbReference>
<dbReference type="PANTHER" id="PTHR39201:SF1">
    <property type="entry name" value="FLAVODOXIN-LIKE DOMAIN-CONTAINING PROTEIN"/>
    <property type="match status" value="1"/>
</dbReference>
<dbReference type="InterPro" id="IPR029039">
    <property type="entry name" value="Flavoprotein-like_sf"/>
</dbReference>
<protein>
    <submittedName>
        <fullName evidence="2">NAD(P)H-dependent oxidoreductase</fullName>
    </submittedName>
</protein>
<dbReference type="GO" id="GO:0010181">
    <property type="term" value="F:FMN binding"/>
    <property type="evidence" value="ECO:0007669"/>
    <property type="project" value="InterPro"/>
</dbReference>
<evidence type="ECO:0000313" key="2">
    <source>
        <dbReference type="EMBL" id="MBC5771976.1"/>
    </source>
</evidence>
<accession>A0A923ML85</accession>
<comment type="caution">
    <text evidence="2">The sequence shown here is derived from an EMBL/GenBank/DDBJ whole genome shotgun (WGS) entry which is preliminary data.</text>
</comment>
<dbReference type="GO" id="GO:0016651">
    <property type="term" value="F:oxidoreductase activity, acting on NAD(P)H"/>
    <property type="evidence" value="ECO:0007669"/>
    <property type="project" value="UniProtKB-ARBA"/>
</dbReference>
<reference evidence="2" key="1">
    <citation type="submission" date="2020-08" db="EMBL/GenBank/DDBJ databases">
        <title>Genome public.</title>
        <authorList>
            <person name="Liu C."/>
            <person name="Sun Q."/>
        </authorList>
    </citation>
    <scope>NUCLEOTIDE SEQUENCE</scope>
    <source>
        <strain evidence="2">BX15</strain>
    </source>
</reference>
<dbReference type="SUPFAM" id="SSF52218">
    <property type="entry name" value="Flavoproteins"/>
    <property type="match status" value="1"/>
</dbReference>
<dbReference type="Pfam" id="PF12682">
    <property type="entry name" value="Flavodoxin_4"/>
    <property type="match status" value="1"/>
</dbReference>
<dbReference type="EMBL" id="JACOQI010000026">
    <property type="protein sequence ID" value="MBC5771976.1"/>
    <property type="molecule type" value="Genomic_DNA"/>
</dbReference>
<dbReference type="Gene3D" id="3.40.50.360">
    <property type="match status" value="1"/>
</dbReference>
<keyword evidence="3" id="KW-1185">Reference proteome</keyword>
<dbReference type="AlphaFoldDB" id="A0A923ML85"/>
<dbReference type="NCBIfam" id="NF005501">
    <property type="entry name" value="PRK07116.1"/>
    <property type="match status" value="1"/>
</dbReference>
<evidence type="ECO:0000313" key="3">
    <source>
        <dbReference type="Proteomes" id="UP000620327"/>
    </source>
</evidence>
<feature type="domain" description="Flavodoxin-like" evidence="1">
    <location>
        <begin position="3"/>
        <end position="155"/>
    </location>
</feature>
<dbReference type="PANTHER" id="PTHR39201">
    <property type="entry name" value="EXPORTED PROTEIN-RELATED"/>
    <property type="match status" value="1"/>
</dbReference>
<organism evidence="2 3">
    <name type="scientific">Dysosmobacter segnis</name>
    <dbReference type="NCBI Taxonomy" id="2763042"/>
    <lineage>
        <taxon>Bacteria</taxon>
        <taxon>Bacillati</taxon>
        <taxon>Bacillota</taxon>
        <taxon>Clostridia</taxon>
        <taxon>Eubacteriales</taxon>
        <taxon>Oscillospiraceae</taxon>
        <taxon>Dysosmobacter</taxon>
    </lineage>
</organism>
<evidence type="ECO:0000259" key="1">
    <source>
        <dbReference type="Pfam" id="PF12682"/>
    </source>
</evidence>
<name>A0A923ML85_9FIRM</name>
<gene>
    <name evidence="2" type="ORF">H8Z83_16920</name>
</gene>